<dbReference type="InParanoid" id="K9FS31"/>
<dbReference type="Proteomes" id="UP000009882">
    <property type="component" value="Unassembled WGS sequence"/>
</dbReference>
<proteinExistence type="predicted"/>
<dbReference type="AlphaFoldDB" id="K9FS31"/>
<reference evidence="2" key="1">
    <citation type="journal article" date="2012" name="BMC Genomics">
        <title>Genome sequence of the necrotrophic fungus Penicillium digitatum, the main postharvest pathogen of citrus.</title>
        <authorList>
            <person name="Marcet-Houben M."/>
            <person name="Ballester A.-R."/>
            <person name="de la Fuente B."/>
            <person name="Harries E."/>
            <person name="Marcos J.F."/>
            <person name="Gonzalez-Candelas L."/>
            <person name="Gabaldon T."/>
        </authorList>
    </citation>
    <scope>NUCLEOTIDE SEQUENCE [LARGE SCALE GENOMIC DNA]</scope>
    <source>
        <strain evidence="2">PHI26 / CECT 20796</strain>
    </source>
</reference>
<evidence type="ECO:0000313" key="1">
    <source>
        <dbReference type="EMBL" id="EKV11954.1"/>
    </source>
</evidence>
<dbReference type="OrthoDB" id="9981546at2759"/>
<accession>K9FS31</accession>
<protein>
    <submittedName>
        <fullName evidence="1">Uncharacterized protein</fullName>
    </submittedName>
</protein>
<sequence length="96" mass="10894">MGVGSCYEYVETTHQLGRVMELCSRFSPEVSNDKKEQRGTVSLRFGFSPGGMLLLSEVEFMRADMSADRKHHGEDAVIMLPWKDTIISHSCVRWPT</sequence>
<evidence type="ECO:0000313" key="2">
    <source>
        <dbReference type="Proteomes" id="UP000009882"/>
    </source>
</evidence>
<dbReference type="HOGENOM" id="CLU_2360387_0_0_1"/>
<keyword evidence="2" id="KW-1185">Reference proteome</keyword>
<name>K9FS31_PEND2</name>
<comment type="caution">
    <text evidence="1">The sequence shown here is derived from an EMBL/GenBank/DDBJ whole genome shotgun (WGS) entry which is preliminary data.</text>
</comment>
<gene>
    <name evidence="1" type="ORF">PDIG_47280</name>
</gene>
<organism evidence="1 2">
    <name type="scientific">Penicillium digitatum (strain PHI26 / CECT 20796)</name>
    <name type="common">Green mold</name>
    <dbReference type="NCBI Taxonomy" id="1170229"/>
    <lineage>
        <taxon>Eukaryota</taxon>
        <taxon>Fungi</taxon>
        <taxon>Dikarya</taxon>
        <taxon>Ascomycota</taxon>
        <taxon>Pezizomycotina</taxon>
        <taxon>Eurotiomycetes</taxon>
        <taxon>Eurotiomycetidae</taxon>
        <taxon>Eurotiales</taxon>
        <taxon>Aspergillaceae</taxon>
        <taxon>Penicillium</taxon>
    </lineage>
</organism>
<dbReference type="STRING" id="1170229.K9FS31"/>
<dbReference type="EMBL" id="AKCT01000190">
    <property type="protein sequence ID" value="EKV11954.1"/>
    <property type="molecule type" value="Genomic_DNA"/>
</dbReference>